<dbReference type="InterPro" id="IPR027409">
    <property type="entry name" value="GroEL-like_apical_dom_sf"/>
</dbReference>
<dbReference type="NCBIfam" id="NF009489">
    <property type="entry name" value="PRK12851.1"/>
    <property type="match status" value="1"/>
</dbReference>
<dbReference type="Pfam" id="PF00118">
    <property type="entry name" value="Cpn60_TCP1"/>
    <property type="match status" value="1"/>
</dbReference>
<dbReference type="NCBIfam" id="NF000592">
    <property type="entry name" value="PRK00013.1"/>
    <property type="match status" value="1"/>
</dbReference>
<comment type="subcellular location">
    <subcellularLocation>
        <location evidence="2">Cell surface</location>
    </subcellularLocation>
    <subcellularLocation>
        <location evidence="9">Cytoplasm</location>
    </subcellularLocation>
    <subcellularLocation>
        <location evidence="8">Secreted</location>
        <location evidence="8">Capsule</location>
    </subcellularLocation>
    <subcellularLocation>
        <location evidence="1">Secreted</location>
        <location evidence="1">Cell wall</location>
    </subcellularLocation>
</comment>
<dbReference type="SUPFAM" id="SSF54849">
    <property type="entry name" value="GroEL-intermediate domain like"/>
    <property type="match status" value="1"/>
</dbReference>
<protein>
    <recommendedName>
        <fullName evidence="9">Chaperonin GroEL</fullName>
        <ecNumber evidence="9">5.6.1.7</ecNumber>
    </recommendedName>
    <alternativeName>
        <fullName evidence="9">60 kDa chaperonin</fullName>
    </alternativeName>
    <alternativeName>
        <fullName evidence="9">Chaperonin-60</fullName>
        <shortName evidence="9">Cpn60</shortName>
    </alternativeName>
</protein>
<dbReference type="SUPFAM" id="SSF52029">
    <property type="entry name" value="GroEL apical domain-like"/>
    <property type="match status" value="1"/>
</dbReference>
<feature type="binding site" evidence="9">
    <location>
        <begin position="29"/>
        <end position="32"/>
    </location>
    <ligand>
        <name>ATP</name>
        <dbReference type="ChEBI" id="CHEBI:30616"/>
    </ligand>
</feature>
<dbReference type="NCBIfam" id="TIGR02348">
    <property type="entry name" value="GroEL"/>
    <property type="match status" value="1"/>
</dbReference>
<evidence type="ECO:0000256" key="11">
    <source>
        <dbReference type="RuleBase" id="RU000419"/>
    </source>
</evidence>
<dbReference type="PRINTS" id="PR00298">
    <property type="entry name" value="CHAPERONIN60"/>
</dbReference>
<feature type="binding site" evidence="9">
    <location>
        <position position="492"/>
    </location>
    <ligand>
        <name>ATP</name>
        <dbReference type="ChEBI" id="CHEBI:30616"/>
    </ligand>
</feature>
<keyword evidence="4 9" id="KW-0547">Nucleotide-binding</keyword>
<evidence type="ECO:0000256" key="4">
    <source>
        <dbReference type="ARBA" id="ARBA00022741"/>
    </source>
</evidence>
<dbReference type="HAMAP" id="MF_00600">
    <property type="entry name" value="CH60"/>
    <property type="match status" value="1"/>
</dbReference>
<dbReference type="InterPro" id="IPR027410">
    <property type="entry name" value="TCP-1-like_intermed_sf"/>
</dbReference>
<evidence type="ECO:0000256" key="8">
    <source>
        <dbReference type="ARBA" id="ARBA00025702"/>
    </source>
</evidence>
<dbReference type="EMBL" id="CP015588">
    <property type="protein sequence ID" value="APY87640.1"/>
    <property type="molecule type" value="Genomic_DNA"/>
</dbReference>
<dbReference type="RefSeq" id="WP_076685541.1">
    <property type="nucleotide sequence ID" value="NZ_CP015588.1"/>
</dbReference>
<evidence type="ECO:0000313" key="12">
    <source>
        <dbReference type="EMBL" id="APY87640.1"/>
    </source>
</evidence>
<dbReference type="EC" id="5.6.1.7" evidence="9"/>
<comment type="subunit">
    <text evidence="9 11">Forms a cylinder of 14 subunits composed of two heptameric rings stacked back-to-back. Interacts with the co-chaperonin GroES.</text>
</comment>
<dbReference type="InterPro" id="IPR001844">
    <property type="entry name" value="Cpn60/GroEL"/>
</dbReference>
<feature type="binding site" evidence="9">
    <location>
        <begin position="86"/>
        <end position="90"/>
    </location>
    <ligand>
        <name>ATP</name>
        <dbReference type="ChEBI" id="CHEBI:30616"/>
    </ligand>
</feature>
<keyword evidence="14" id="KW-1185">Reference proteome</keyword>
<dbReference type="OrthoDB" id="9766614at2"/>
<dbReference type="PANTHER" id="PTHR45633">
    <property type="entry name" value="60 KDA HEAT SHOCK PROTEIN, MITOCHONDRIAL"/>
    <property type="match status" value="1"/>
</dbReference>
<dbReference type="InterPro" id="IPR027413">
    <property type="entry name" value="GROEL-like_equatorial_sf"/>
</dbReference>
<dbReference type="GO" id="GO:0140662">
    <property type="term" value="F:ATP-dependent protein folding chaperone"/>
    <property type="evidence" value="ECO:0007669"/>
    <property type="project" value="InterPro"/>
</dbReference>
<evidence type="ECO:0000256" key="9">
    <source>
        <dbReference type="HAMAP-Rule" id="MF_00600"/>
    </source>
</evidence>
<dbReference type="GO" id="GO:0051082">
    <property type="term" value="F:unfolded protein binding"/>
    <property type="evidence" value="ECO:0007669"/>
    <property type="project" value="UniProtKB-UniRule"/>
</dbReference>
<proteinExistence type="inferred from homology"/>
<comment type="caution">
    <text evidence="9">Lacks conserved residue(s) required for the propagation of feature annotation.</text>
</comment>
<feature type="binding site" evidence="9">
    <location>
        <position position="413"/>
    </location>
    <ligand>
        <name>ATP</name>
        <dbReference type="ChEBI" id="CHEBI:30616"/>
    </ligand>
</feature>
<dbReference type="GO" id="GO:0042603">
    <property type="term" value="C:capsule"/>
    <property type="evidence" value="ECO:0007669"/>
    <property type="project" value="UniProtKB-SubCell"/>
</dbReference>
<keyword evidence="5 9" id="KW-0067">ATP-binding</keyword>
<dbReference type="FunFam" id="3.50.7.10:FF:000001">
    <property type="entry name" value="60 kDa chaperonin"/>
    <property type="match status" value="1"/>
</dbReference>
<evidence type="ECO:0000256" key="7">
    <source>
        <dbReference type="ARBA" id="ARBA00023235"/>
    </source>
</evidence>
<dbReference type="SUPFAM" id="SSF48592">
    <property type="entry name" value="GroEL equatorial domain-like"/>
    <property type="match status" value="1"/>
</dbReference>
<dbReference type="Proteomes" id="UP000596130">
    <property type="component" value="Chromosome"/>
</dbReference>
<dbReference type="EMBL" id="CP065959">
    <property type="protein sequence ID" value="QQC90007.1"/>
    <property type="molecule type" value="Genomic_DNA"/>
</dbReference>
<dbReference type="GO" id="GO:0042026">
    <property type="term" value="P:protein refolding"/>
    <property type="evidence" value="ECO:0007669"/>
    <property type="project" value="UniProtKB-UniRule"/>
</dbReference>
<evidence type="ECO:0000256" key="10">
    <source>
        <dbReference type="RuleBase" id="RU000418"/>
    </source>
</evidence>
<keyword evidence="7 9" id="KW-0413">Isomerase</keyword>
<reference evidence="12 14" key="1">
    <citation type="submission" date="2016-05" db="EMBL/GenBank/DDBJ databases">
        <authorList>
            <person name="Gu J."/>
        </authorList>
    </citation>
    <scope>NUCLEOTIDE SEQUENCE [LARGE SCALE GENOMIC DNA]</scope>
    <source>
        <strain evidence="12 14">ACCC40021</strain>
    </source>
</reference>
<evidence type="ECO:0000313" key="14">
    <source>
        <dbReference type="Proteomes" id="UP000187191"/>
    </source>
</evidence>
<dbReference type="GO" id="GO:0009408">
    <property type="term" value="P:response to heat"/>
    <property type="evidence" value="ECO:0007669"/>
    <property type="project" value="UniProtKB-ARBA"/>
</dbReference>
<evidence type="ECO:0000256" key="3">
    <source>
        <dbReference type="ARBA" id="ARBA00006607"/>
    </source>
</evidence>
<dbReference type="PROSITE" id="PS00296">
    <property type="entry name" value="CHAPERONINS_CPN60"/>
    <property type="match status" value="1"/>
</dbReference>
<dbReference type="NCBIfam" id="NF009488">
    <property type="entry name" value="PRK12850.1"/>
    <property type="match status" value="1"/>
</dbReference>
<evidence type="ECO:0000256" key="6">
    <source>
        <dbReference type="ARBA" id="ARBA00023186"/>
    </source>
</evidence>
<sequence length="541" mass="56888">MAKIIAFDEEARRGLERGMNQLADAVKVTLGPKGRNVVLEKKWGAPTITNDGVSIAKEIELEDPYEKIGAELVKEVAKKTDDVAGDGTTTATVLAQALVREGLRNVAAGANPMALKRGIEKAVEAVSGALLEQAKDVETKEQIASTASISAADTQIGELIAEAMDKVGKEGVITVEESQTFGLELELTEGMRFDKGYISAYFATDMERMEASLDDPYILIVNSKISNVKDLLPLLEKVMQSGKPLLIIAEDVEGEALSTLVVNKIRGTFKSVAVKAPGFGDRRKAMLGDIAILTGGTVISEEVGLKLENAGLDLLGRARKVVITKDETTIVDGAGDSDQVQGRVNQIRAEIENSDSDYDREKLQERLAKLAGGVAVIKAGAATEVELKERKHRIEDAVRNAKAAVEEGIVAGGGVALLQASQVFEKLELDGDEATGAAAVKLALEAPLKQIAVNAGLEGGVVVEKVRNLTVGHGLNAATGEYVDMIAEGILDPAKVTRSALQNAASIAALFLTTEAVIADKPEKAGAAPAGGGMPGGDMDF</sequence>
<comment type="function">
    <text evidence="9 11">Together with its co-chaperonin GroES, plays an essential role in assisting protein folding. The GroEL-GroES system forms a nano-cage that allows encapsulation of the non-native substrate proteins and provides a physical environment optimized to promote and accelerate protein folding.</text>
</comment>
<reference evidence="13 15" key="2">
    <citation type="submission" date="2020-12" db="EMBL/GenBank/DDBJ databases">
        <title>Identification and biosynthesis of polyene macrolides produced by Streptomyces alfalfae Men-myco-93-63.</title>
        <authorList>
            <person name="Liu D."/>
            <person name="Li Y."/>
            <person name="Liu L."/>
            <person name="Han X."/>
            <person name="Shen F."/>
        </authorList>
    </citation>
    <scope>NUCLEOTIDE SEQUENCE [LARGE SCALE GENOMIC DNA]</scope>
    <source>
        <strain evidence="13 15">Men-myco-93-63</strain>
    </source>
</reference>
<dbReference type="GO" id="GO:0005524">
    <property type="term" value="F:ATP binding"/>
    <property type="evidence" value="ECO:0007669"/>
    <property type="project" value="UniProtKB-UniRule"/>
</dbReference>
<evidence type="ECO:0000256" key="2">
    <source>
        <dbReference type="ARBA" id="ARBA00004241"/>
    </source>
</evidence>
<keyword evidence="6 9" id="KW-0143">Chaperone</keyword>
<dbReference type="GO" id="GO:0009986">
    <property type="term" value="C:cell surface"/>
    <property type="evidence" value="ECO:0007669"/>
    <property type="project" value="UniProtKB-SubCell"/>
</dbReference>
<dbReference type="AlphaFoldDB" id="A0A1P8TJ22"/>
<dbReference type="CDD" id="cd03344">
    <property type="entry name" value="GroEL"/>
    <property type="match status" value="1"/>
</dbReference>
<dbReference type="GO" id="GO:0016853">
    <property type="term" value="F:isomerase activity"/>
    <property type="evidence" value="ECO:0007669"/>
    <property type="project" value="UniProtKB-KW"/>
</dbReference>
<organism evidence="13 15">
    <name type="scientific">Streptomyces alfalfae</name>
    <dbReference type="NCBI Taxonomy" id="1642299"/>
    <lineage>
        <taxon>Bacteria</taxon>
        <taxon>Bacillati</taxon>
        <taxon>Actinomycetota</taxon>
        <taxon>Actinomycetes</taxon>
        <taxon>Kitasatosporales</taxon>
        <taxon>Streptomycetaceae</taxon>
        <taxon>Streptomyces</taxon>
    </lineage>
</organism>
<dbReference type="Proteomes" id="UP000187191">
    <property type="component" value="Chromosome"/>
</dbReference>
<evidence type="ECO:0000256" key="1">
    <source>
        <dbReference type="ARBA" id="ARBA00004191"/>
    </source>
</evidence>
<name>A0A1P8TJ22_9ACTN</name>
<dbReference type="GO" id="GO:0005737">
    <property type="term" value="C:cytoplasm"/>
    <property type="evidence" value="ECO:0007669"/>
    <property type="project" value="UniProtKB-SubCell"/>
</dbReference>
<evidence type="ECO:0000313" key="13">
    <source>
        <dbReference type="EMBL" id="QQC90007.1"/>
    </source>
</evidence>
<keyword evidence="9" id="KW-0963">Cytoplasm</keyword>
<comment type="similarity">
    <text evidence="3 9 10">Belongs to the chaperonin (HSP60) family.</text>
</comment>
<dbReference type="Gene3D" id="3.30.260.10">
    <property type="entry name" value="TCP-1-like chaperonin intermediate domain"/>
    <property type="match status" value="1"/>
</dbReference>
<evidence type="ECO:0000313" key="15">
    <source>
        <dbReference type="Proteomes" id="UP000596130"/>
    </source>
</evidence>
<dbReference type="InterPro" id="IPR018370">
    <property type="entry name" value="Chaperonin_Cpn60_CS"/>
</dbReference>
<dbReference type="Gene3D" id="3.50.7.10">
    <property type="entry name" value="GroEL"/>
    <property type="match status" value="1"/>
</dbReference>
<dbReference type="InterPro" id="IPR002423">
    <property type="entry name" value="Cpn60/GroEL/TCP-1"/>
</dbReference>
<evidence type="ECO:0000256" key="5">
    <source>
        <dbReference type="ARBA" id="ARBA00022840"/>
    </source>
</evidence>
<feature type="binding site" evidence="9">
    <location>
        <begin position="476"/>
        <end position="478"/>
    </location>
    <ligand>
        <name>ATP</name>
        <dbReference type="ChEBI" id="CHEBI:30616"/>
    </ligand>
</feature>
<dbReference type="NCBIfam" id="NF009487">
    <property type="entry name" value="PRK12849.1"/>
    <property type="match status" value="1"/>
</dbReference>
<dbReference type="Gene3D" id="1.10.560.10">
    <property type="entry name" value="GroEL-like equatorial domain"/>
    <property type="match status" value="1"/>
</dbReference>
<dbReference type="KEGG" id="ssia:A7J05_19680"/>
<gene>
    <name evidence="9 13" type="primary">groL</name>
    <name evidence="9" type="synonym">groEL</name>
    <name evidence="12" type="ORF">A7J05_19680</name>
    <name evidence="13" type="ORF">I8755_17485</name>
</gene>
<accession>A0A1P8TJ22</accession>